<reference evidence="1" key="1">
    <citation type="submission" date="2021-01" db="EMBL/GenBank/DDBJ databases">
        <title>WGS of actinomycetes isolated from Thailand.</title>
        <authorList>
            <person name="Thawai C."/>
        </authorList>
    </citation>
    <scope>NUCLEOTIDE SEQUENCE</scope>
    <source>
        <strain evidence="1">RCU-197</strain>
    </source>
</reference>
<evidence type="ECO:0000313" key="2">
    <source>
        <dbReference type="Proteomes" id="UP000661858"/>
    </source>
</evidence>
<keyword evidence="2" id="KW-1185">Reference proteome</keyword>
<gene>
    <name evidence="1" type="ORF">JK359_18960</name>
</gene>
<name>A0A937JP46_9ACTN</name>
<dbReference type="Pfam" id="PF03995">
    <property type="entry name" value="Inhibitor_I36"/>
    <property type="match status" value="1"/>
</dbReference>
<protein>
    <submittedName>
        <fullName evidence="1">Peptidase inhibitor family I36 protein</fullName>
    </submittedName>
</protein>
<sequence>MAAVVLPTVSPAAAHTGQAGPPPCPGGSVCFYSGSDYHGTSWEWTAGSGYRDLPPALHDNVGSFVAGTDACFVNWDPKETRQVHNGDWRRAYGSDFGGRVDGVNGGTC</sequence>
<dbReference type="AlphaFoldDB" id="A0A937JP46"/>
<proteinExistence type="predicted"/>
<dbReference type="Proteomes" id="UP000661858">
    <property type="component" value="Unassembled WGS sequence"/>
</dbReference>
<organism evidence="1 2">
    <name type="scientific">Streptomyces actinomycinicus</name>
    <dbReference type="NCBI Taxonomy" id="1695166"/>
    <lineage>
        <taxon>Bacteria</taxon>
        <taxon>Bacillati</taxon>
        <taxon>Actinomycetota</taxon>
        <taxon>Actinomycetes</taxon>
        <taxon>Kitasatosporales</taxon>
        <taxon>Streptomycetaceae</taxon>
        <taxon>Streptomyces</taxon>
    </lineage>
</organism>
<accession>A0A937JP46</accession>
<evidence type="ECO:0000313" key="1">
    <source>
        <dbReference type="EMBL" id="MBL1084026.1"/>
    </source>
</evidence>
<comment type="caution">
    <text evidence="1">The sequence shown here is derived from an EMBL/GenBank/DDBJ whole genome shotgun (WGS) entry which is preliminary data.</text>
</comment>
<dbReference type="EMBL" id="JAERRK010000008">
    <property type="protein sequence ID" value="MBL1084026.1"/>
    <property type="molecule type" value="Genomic_DNA"/>
</dbReference>